<comment type="similarity">
    <text evidence="1 7">Belongs to the peptidase M3 family.</text>
</comment>
<evidence type="ECO:0000256" key="6">
    <source>
        <dbReference type="ARBA" id="ARBA00023049"/>
    </source>
</evidence>
<evidence type="ECO:0000313" key="9">
    <source>
        <dbReference type="EMBL" id="CAF2035594.1"/>
    </source>
</evidence>
<evidence type="ECO:0000259" key="8">
    <source>
        <dbReference type="Pfam" id="PF01432"/>
    </source>
</evidence>
<evidence type="ECO:0000256" key="2">
    <source>
        <dbReference type="ARBA" id="ARBA00022670"/>
    </source>
</evidence>
<dbReference type="SUPFAM" id="SSF55486">
    <property type="entry name" value="Metalloproteases ('zincins'), catalytic domain"/>
    <property type="match status" value="1"/>
</dbReference>
<dbReference type="GO" id="GO:0006508">
    <property type="term" value="P:proteolysis"/>
    <property type="evidence" value="ECO:0007669"/>
    <property type="project" value="UniProtKB-KW"/>
</dbReference>
<dbReference type="InterPro" id="IPR045090">
    <property type="entry name" value="Pept_M3A_M3B"/>
</dbReference>
<keyword evidence="4 7" id="KW-0378">Hydrolase</keyword>
<keyword evidence="3 7" id="KW-0479">Metal-binding</keyword>
<comment type="cofactor">
    <cofactor evidence="7">
        <name>Zn(2+)</name>
        <dbReference type="ChEBI" id="CHEBI:29105"/>
    </cofactor>
    <text evidence="7">Binds 1 zinc ion.</text>
</comment>
<protein>
    <submittedName>
        <fullName evidence="9">(rape) hypothetical protein</fullName>
    </submittedName>
</protein>
<keyword evidence="5 7" id="KW-0862">Zinc</keyword>
<dbReference type="InterPro" id="IPR024077">
    <property type="entry name" value="Neurolysin/TOP_dom2"/>
</dbReference>
<dbReference type="PANTHER" id="PTHR11804">
    <property type="entry name" value="PROTEASE M3 THIMET OLIGOPEPTIDASE-RELATED"/>
    <property type="match status" value="1"/>
</dbReference>
<reference evidence="9" key="1">
    <citation type="submission" date="2021-01" db="EMBL/GenBank/DDBJ databases">
        <authorList>
            <consortium name="Genoscope - CEA"/>
            <person name="William W."/>
        </authorList>
    </citation>
    <scope>NUCLEOTIDE SEQUENCE</scope>
</reference>
<keyword evidence="2 7" id="KW-0645">Protease</keyword>
<evidence type="ECO:0000256" key="4">
    <source>
        <dbReference type="ARBA" id="ARBA00022801"/>
    </source>
</evidence>
<evidence type="ECO:0000256" key="5">
    <source>
        <dbReference type="ARBA" id="ARBA00022833"/>
    </source>
</evidence>
<accession>A0A816NJY5</accession>
<evidence type="ECO:0000256" key="1">
    <source>
        <dbReference type="ARBA" id="ARBA00006040"/>
    </source>
</evidence>
<gene>
    <name evidence="9" type="ORF">DARMORV10_A09P03880.1</name>
</gene>
<dbReference type="GO" id="GO:0004222">
    <property type="term" value="F:metalloendopeptidase activity"/>
    <property type="evidence" value="ECO:0007669"/>
    <property type="project" value="InterPro"/>
</dbReference>
<dbReference type="EMBL" id="HG994363">
    <property type="protein sequence ID" value="CAF2035594.1"/>
    <property type="molecule type" value="Genomic_DNA"/>
</dbReference>
<dbReference type="Gene3D" id="1.10.1370.10">
    <property type="entry name" value="Neurolysin, domain 3"/>
    <property type="match status" value="1"/>
</dbReference>
<keyword evidence="6 7" id="KW-0482">Metalloprotease</keyword>
<dbReference type="GO" id="GO:0046872">
    <property type="term" value="F:metal ion binding"/>
    <property type="evidence" value="ECO:0007669"/>
    <property type="project" value="UniProtKB-UniRule"/>
</dbReference>
<dbReference type="Pfam" id="PF01432">
    <property type="entry name" value="Peptidase_M3"/>
    <property type="match status" value="1"/>
</dbReference>
<organism evidence="9">
    <name type="scientific">Brassica napus</name>
    <name type="common">Rape</name>
    <dbReference type="NCBI Taxonomy" id="3708"/>
    <lineage>
        <taxon>Eukaryota</taxon>
        <taxon>Viridiplantae</taxon>
        <taxon>Streptophyta</taxon>
        <taxon>Embryophyta</taxon>
        <taxon>Tracheophyta</taxon>
        <taxon>Spermatophyta</taxon>
        <taxon>Magnoliopsida</taxon>
        <taxon>eudicotyledons</taxon>
        <taxon>Gunneridae</taxon>
        <taxon>Pentapetalae</taxon>
        <taxon>rosids</taxon>
        <taxon>malvids</taxon>
        <taxon>Brassicales</taxon>
        <taxon>Brassicaceae</taxon>
        <taxon>Brassiceae</taxon>
        <taxon>Brassica</taxon>
    </lineage>
</organism>
<evidence type="ECO:0000256" key="7">
    <source>
        <dbReference type="RuleBase" id="RU003435"/>
    </source>
</evidence>
<feature type="domain" description="Peptidase M3A/M3B catalytic" evidence="8">
    <location>
        <begin position="7"/>
        <end position="129"/>
    </location>
</feature>
<proteinExistence type="inferred from homology"/>
<sequence>MKSAKHSNSLQEILYCLFDQRIYSDVDVDFRQLIRSLHPKVMLGLPVVEGTNHASCFPRAVIGSEATCYSRLWVFAADIFASQFGDGHPNLYMGLQFRDKVLDQGGGNKAMELLTSFLGREPSTQAYIES</sequence>
<dbReference type="PANTHER" id="PTHR11804:SF82">
    <property type="entry name" value="THIMET OLIGOPEPTIDASE-RELATED"/>
    <property type="match status" value="1"/>
</dbReference>
<name>A0A816NJY5_BRANA</name>
<dbReference type="InterPro" id="IPR001567">
    <property type="entry name" value="Pept_M3A_M3B_dom"/>
</dbReference>
<dbReference type="Proteomes" id="UP001295469">
    <property type="component" value="Chromosome A09"/>
</dbReference>
<dbReference type="AlphaFoldDB" id="A0A816NJY5"/>
<evidence type="ECO:0000256" key="3">
    <source>
        <dbReference type="ARBA" id="ARBA00022723"/>
    </source>
</evidence>